<reference evidence="1 2" key="1">
    <citation type="submission" date="2019-05" db="EMBL/GenBank/DDBJ databases">
        <title>Another draft genome of Portunus trituberculatus and its Hox gene families provides insights of decapod evolution.</title>
        <authorList>
            <person name="Jeong J.-H."/>
            <person name="Song I."/>
            <person name="Kim S."/>
            <person name="Choi T."/>
            <person name="Kim D."/>
            <person name="Ryu S."/>
            <person name="Kim W."/>
        </authorList>
    </citation>
    <scope>NUCLEOTIDE SEQUENCE [LARGE SCALE GENOMIC DNA]</scope>
    <source>
        <tissue evidence="1">Muscle</tissue>
    </source>
</reference>
<evidence type="ECO:0000313" key="1">
    <source>
        <dbReference type="EMBL" id="MPC21765.1"/>
    </source>
</evidence>
<dbReference type="Proteomes" id="UP000324222">
    <property type="component" value="Unassembled WGS sequence"/>
</dbReference>
<proteinExistence type="predicted"/>
<dbReference type="AlphaFoldDB" id="A0A5B7DKT1"/>
<accession>A0A5B7DKT1</accession>
<dbReference type="EMBL" id="VSRR010001014">
    <property type="protein sequence ID" value="MPC21765.1"/>
    <property type="molecule type" value="Genomic_DNA"/>
</dbReference>
<organism evidence="1 2">
    <name type="scientific">Portunus trituberculatus</name>
    <name type="common">Swimming crab</name>
    <name type="synonym">Neptunus trituberculatus</name>
    <dbReference type="NCBI Taxonomy" id="210409"/>
    <lineage>
        <taxon>Eukaryota</taxon>
        <taxon>Metazoa</taxon>
        <taxon>Ecdysozoa</taxon>
        <taxon>Arthropoda</taxon>
        <taxon>Crustacea</taxon>
        <taxon>Multicrustacea</taxon>
        <taxon>Malacostraca</taxon>
        <taxon>Eumalacostraca</taxon>
        <taxon>Eucarida</taxon>
        <taxon>Decapoda</taxon>
        <taxon>Pleocyemata</taxon>
        <taxon>Brachyura</taxon>
        <taxon>Eubrachyura</taxon>
        <taxon>Portunoidea</taxon>
        <taxon>Portunidae</taxon>
        <taxon>Portuninae</taxon>
        <taxon>Portunus</taxon>
    </lineage>
</organism>
<name>A0A5B7DKT1_PORTR</name>
<evidence type="ECO:0000313" key="2">
    <source>
        <dbReference type="Proteomes" id="UP000324222"/>
    </source>
</evidence>
<sequence length="115" mass="13061">MLKRQRQRKFSVFLNDRIYHIYQVINPIGNTCSALRVRAGTQTLEGSMAGEYTQQLLLNDILQNHRIGRIDDHYWAEMIEAHRRQYAGVLILCVCCVSKTSVTLPPPAFVGIGGD</sequence>
<protein>
    <submittedName>
        <fullName evidence="1">Uncharacterized protein</fullName>
    </submittedName>
</protein>
<comment type="caution">
    <text evidence="1">The sequence shown here is derived from an EMBL/GenBank/DDBJ whole genome shotgun (WGS) entry which is preliminary data.</text>
</comment>
<gene>
    <name evidence="1" type="ORF">E2C01_014759</name>
</gene>
<keyword evidence="2" id="KW-1185">Reference proteome</keyword>